<dbReference type="OrthoDB" id="9817777at2"/>
<evidence type="ECO:0000313" key="2">
    <source>
        <dbReference type="EMBL" id="SDE86527.1"/>
    </source>
</evidence>
<keyword evidence="3" id="KW-1185">Reference proteome</keyword>
<organism evidence="2 3">
    <name type="scientific">Terriglobus roseus</name>
    <dbReference type="NCBI Taxonomy" id="392734"/>
    <lineage>
        <taxon>Bacteria</taxon>
        <taxon>Pseudomonadati</taxon>
        <taxon>Acidobacteriota</taxon>
        <taxon>Terriglobia</taxon>
        <taxon>Terriglobales</taxon>
        <taxon>Acidobacteriaceae</taxon>
        <taxon>Terriglobus</taxon>
    </lineage>
</organism>
<sequence>MSDELNNLWLAGDANVDLTGFRRPEESEENTADLWRQSKHGFEPRLADQTLAPKITFAEALAQDPGLAEEAARRDPKAFREYADSETERIALAFRKAHPAYMNTEKNSAAMLRHLCERFLNGVDHLRDEEVIFELFRSGDFTEVNLRAAFEALLRRGALDVGEGHVKQLSREELLTVIADLRTHGAAQAIATYLKFSLGTRTVDVRKVMVTNADLLKKACSTVWFHSKAGSVTADQFKEFAARRLSTIQLPTIEQIEAAWFAHQLETHEETDQPAQPKLATDEEINRLSDEDLENAMAAARKEFSVQRRRRRTGIPISTSQ</sequence>
<dbReference type="EMBL" id="LT629690">
    <property type="protein sequence ID" value="SDE86527.1"/>
    <property type="molecule type" value="Genomic_DNA"/>
</dbReference>
<dbReference type="RefSeq" id="WP_083343900.1">
    <property type="nucleotide sequence ID" value="NZ_LT629690.1"/>
</dbReference>
<protein>
    <submittedName>
        <fullName evidence="2">Uncharacterized protein</fullName>
    </submittedName>
</protein>
<evidence type="ECO:0000313" key="3">
    <source>
        <dbReference type="Proteomes" id="UP000182427"/>
    </source>
</evidence>
<dbReference type="AlphaFoldDB" id="A0A1G7GEF2"/>
<accession>A0A1G7GEF2</accession>
<gene>
    <name evidence="2" type="ORF">SAMN05444167_0666</name>
</gene>
<evidence type="ECO:0000256" key="1">
    <source>
        <dbReference type="SAM" id="MobiDB-lite"/>
    </source>
</evidence>
<reference evidence="2 3" key="1">
    <citation type="submission" date="2016-10" db="EMBL/GenBank/DDBJ databases">
        <authorList>
            <person name="de Groot N.N."/>
        </authorList>
    </citation>
    <scope>NUCLEOTIDE SEQUENCE [LARGE SCALE GENOMIC DNA]</scope>
    <source>
        <strain evidence="2 3">GAS232</strain>
    </source>
</reference>
<feature type="region of interest" description="Disordered" evidence="1">
    <location>
        <begin position="302"/>
        <end position="321"/>
    </location>
</feature>
<proteinExistence type="predicted"/>
<name>A0A1G7GEF2_9BACT</name>
<dbReference type="Proteomes" id="UP000182427">
    <property type="component" value="Chromosome I"/>
</dbReference>